<dbReference type="PANTHER" id="PTHR40088">
    <property type="entry name" value="PECTATE LYASE (EUROFUNG)"/>
    <property type="match status" value="1"/>
</dbReference>
<organism evidence="7 8">
    <name type="scientific">Leifsonia williamsii</name>
    <dbReference type="NCBI Taxonomy" id="3035919"/>
    <lineage>
        <taxon>Bacteria</taxon>
        <taxon>Bacillati</taxon>
        <taxon>Actinomycetota</taxon>
        <taxon>Actinomycetes</taxon>
        <taxon>Micrococcales</taxon>
        <taxon>Microbacteriaceae</taxon>
        <taxon>Leifsonia</taxon>
    </lineage>
</organism>
<dbReference type="Pfam" id="PF03422">
    <property type="entry name" value="CBM_6"/>
    <property type="match status" value="1"/>
</dbReference>
<comment type="subcellular location">
    <subcellularLocation>
        <location evidence="1">Secreted</location>
    </subcellularLocation>
</comment>
<gene>
    <name evidence="7" type="ORF">P5G50_08815</name>
</gene>
<dbReference type="InterPro" id="IPR012334">
    <property type="entry name" value="Pectin_lyas_fold"/>
</dbReference>
<dbReference type="InterPro" id="IPR052052">
    <property type="entry name" value="Polysaccharide_Lyase_9"/>
</dbReference>
<dbReference type="EMBL" id="JAROCF010000001">
    <property type="protein sequence ID" value="MDN4614553.1"/>
    <property type="molecule type" value="Genomic_DNA"/>
</dbReference>
<dbReference type="PANTHER" id="PTHR40088:SF2">
    <property type="entry name" value="SECRETED SUGAR HYDROLASE"/>
    <property type="match status" value="1"/>
</dbReference>
<feature type="domain" description="CBM6" evidence="6">
    <location>
        <begin position="650"/>
        <end position="774"/>
    </location>
</feature>
<evidence type="ECO:0000256" key="3">
    <source>
        <dbReference type="ARBA" id="ARBA00022729"/>
    </source>
</evidence>
<evidence type="ECO:0000256" key="5">
    <source>
        <dbReference type="SAM" id="SignalP"/>
    </source>
</evidence>
<dbReference type="Gene3D" id="2.60.120.260">
    <property type="entry name" value="Galactose-binding domain-like"/>
    <property type="match status" value="1"/>
</dbReference>
<name>A0ABT8KAU3_9MICO</name>
<protein>
    <submittedName>
        <fullName evidence="7">Carbohydrate-binding protein</fullName>
    </submittedName>
</protein>
<evidence type="ECO:0000256" key="1">
    <source>
        <dbReference type="ARBA" id="ARBA00004613"/>
    </source>
</evidence>
<dbReference type="CDD" id="cd04084">
    <property type="entry name" value="CBM6_xylanase-like"/>
    <property type="match status" value="1"/>
</dbReference>
<dbReference type="InterPro" id="IPR039448">
    <property type="entry name" value="Beta_helix"/>
</dbReference>
<accession>A0ABT8KAU3</accession>
<dbReference type="RefSeq" id="WP_301210863.1">
    <property type="nucleotide sequence ID" value="NZ_JAROCF010000001.1"/>
</dbReference>
<dbReference type="SUPFAM" id="SSF51126">
    <property type="entry name" value="Pectin lyase-like"/>
    <property type="match status" value="1"/>
</dbReference>
<keyword evidence="2" id="KW-0964">Secreted</keyword>
<evidence type="ECO:0000313" key="8">
    <source>
        <dbReference type="Proteomes" id="UP001174208"/>
    </source>
</evidence>
<dbReference type="InterPro" id="IPR011050">
    <property type="entry name" value="Pectin_lyase_fold/virulence"/>
</dbReference>
<evidence type="ECO:0000256" key="2">
    <source>
        <dbReference type="ARBA" id="ARBA00022525"/>
    </source>
</evidence>
<dbReference type="InterPro" id="IPR005084">
    <property type="entry name" value="CBM6"/>
</dbReference>
<feature type="region of interest" description="Disordered" evidence="4">
    <location>
        <begin position="168"/>
        <end position="195"/>
    </location>
</feature>
<sequence length="778" mass="78975">MTPVPKVALLAAAVLALATVSAAPAVASPPAHTYYVSPAGADAGHGTSKHPFRHIQRCADLMTAGDTCVIQPGVYRETVRSARSGTAQAPITYRASGPGVVIDGADPVTGWQQVSGTELTGLQAQDPTLTGSEFAAGVAAGTVFRADVTMPADLPGVQVFRGAGMAPEAAWPHAGDDPAHPALASADSGTQTTLGDDALGQPAGYWVGARLTSHNWFVSETGRVTSSAPGSVTAASLPACVGLSPNQRNLYSLSDKLALIGRTGEWFYDTTAHRLYMQLGSASAGSDVTVKQRTFGFDLSGRSYLSVDGFGLHGTSIKTSDTSAHLTLNGLNARYVSAYSDLAVDPGKVTPADACDVLTAGETTSGILLRGQNNTLSNSTIAYSAGNGVLVAGTANTVSNTLITDTDYLGSYAAGINVLGSAHQLLHNTIVGSGRSSINIDNKVAGTAASGIRMAYNDLGDYGRLVNDVGAIYICCGVNLAGTRIDHNTMHDAAPVAAAAPAPGVYLDLGTYNGLIDNNVTWNRTTYGVVLINPNGASASGTKVIANTSGTDSKALSLFGGTYSGIEVTNNLGTVDSVPGATLTGNLPNSGAGFVNPATHDFSVTASSPARNAGVVRSPYTDGSTDPAPTVGAYQFGAPVWQAGAHLAETTVQGESFSSGSGVNTRTGASGTVFGSFDGGDWVGYSAVDFGAGKDTLRLSIATDDPYAGQRIDVRIGSLTGPSIGTLTVNATGGFDNFSSQYAPIVRTSGVHDVYLVALGTGPGVGDVDTVSFGSVAP</sequence>
<reference evidence="7" key="1">
    <citation type="submission" date="2023-06" db="EMBL/GenBank/DDBJ databases">
        <title>MT1 and MT2 Draft Genomes of Novel Species.</title>
        <authorList>
            <person name="Venkateswaran K."/>
        </authorList>
    </citation>
    <scope>NUCLEOTIDE SEQUENCE</scope>
    <source>
        <strain evidence="7">F6_8S_P_1B</strain>
    </source>
</reference>
<feature type="signal peptide" evidence="5">
    <location>
        <begin position="1"/>
        <end position="27"/>
    </location>
</feature>
<dbReference type="Pfam" id="PF13229">
    <property type="entry name" value="Beta_helix"/>
    <property type="match status" value="1"/>
</dbReference>
<keyword evidence="8" id="KW-1185">Reference proteome</keyword>
<evidence type="ECO:0000259" key="6">
    <source>
        <dbReference type="PROSITE" id="PS51175"/>
    </source>
</evidence>
<feature type="chain" id="PRO_5045490177" evidence="5">
    <location>
        <begin position="28"/>
        <end position="778"/>
    </location>
</feature>
<dbReference type="SUPFAM" id="SSF49785">
    <property type="entry name" value="Galactose-binding domain-like"/>
    <property type="match status" value="1"/>
</dbReference>
<dbReference type="Gene3D" id="2.160.20.10">
    <property type="entry name" value="Single-stranded right-handed beta-helix, Pectin lyase-like"/>
    <property type="match status" value="2"/>
</dbReference>
<comment type="caution">
    <text evidence="7">The sequence shown here is derived from an EMBL/GenBank/DDBJ whole genome shotgun (WGS) entry which is preliminary data.</text>
</comment>
<dbReference type="InterPro" id="IPR006584">
    <property type="entry name" value="Cellulose-bd_IV"/>
</dbReference>
<dbReference type="SMART" id="SM00606">
    <property type="entry name" value="CBD_IV"/>
    <property type="match status" value="1"/>
</dbReference>
<evidence type="ECO:0000313" key="7">
    <source>
        <dbReference type="EMBL" id="MDN4614553.1"/>
    </source>
</evidence>
<dbReference type="InterPro" id="IPR008979">
    <property type="entry name" value="Galactose-bd-like_sf"/>
</dbReference>
<keyword evidence="3 5" id="KW-0732">Signal</keyword>
<evidence type="ECO:0000256" key="4">
    <source>
        <dbReference type="SAM" id="MobiDB-lite"/>
    </source>
</evidence>
<proteinExistence type="predicted"/>
<dbReference type="PROSITE" id="PS51175">
    <property type="entry name" value="CBM6"/>
    <property type="match status" value="1"/>
</dbReference>
<dbReference type="Proteomes" id="UP001174208">
    <property type="component" value="Unassembled WGS sequence"/>
</dbReference>